<protein>
    <submittedName>
        <fullName evidence="1">Uncharacterized protein</fullName>
    </submittedName>
</protein>
<dbReference type="EMBL" id="MU266480">
    <property type="protein sequence ID" value="KAH7922555.1"/>
    <property type="molecule type" value="Genomic_DNA"/>
</dbReference>
<dbReference type="Proteomes" id="UP000790709">
    <property type="component" value="Unassembled WGS sequence"/>
</dbReference>
<keyword evidence="2" id="KW-1185">Reference proteome</keyword>
<comment type="caution">
    <text evidence="1">The sequence shown here is derived from an EMBL/GenBank/DDBJ whole genome shotgun (WGS) entry which is preliminary data.</text>
</comment>
<name>A0ACB8BA36_9AGAM</name>
<evidence type="ECO:0000313" key="2">
    <source>
        <dbReference type="Proteomes" id="UP000790709"/>
    </source>
</evidence>
<evidence type="ECO:0000313" key="1">
    <source>
        <dbReference type="EMBL" id="KAH7922555.1"/>
    </source>
</evidence>
<sequence length="721" mass="81598">MSTIDIDSDHGMDEESDSDLDSFHNSSSPQQSVNHVEDDNPFFAVQRDPINEVMYQYRVEDNVHYDDQQPGLQDNQLPLYFEQSPMQLHADGMSFGDEALFAPLDSNLFDTSLGGVGRADDSMRTVDDDFAEVIARAMAQFDHNNLERQKSTILGGFLHDSEWNYSPFLTASRTSSPNMFKLCILQLSPSAFKNFFGKQYMHWASVYQAVNGRTWILETEQAHHVFGYNVSLKWDGWYVWTEISKFPQRFHDQFYDKFRSVTFNLAFPEVGHLGLSETDGLSYRECERIGALVAKLNTWSPEEGFQVFHGVTAEGEKDWFNNTTTNTAMTELLSKTVVVGEVTHTTSLYSMNVYTWKDTQPQHGNGASWVPLSPADWTIATYRTVLLYTHLTLKEYSIKAKRSHVTYPSTTWGNNRFMEPATDIKGLLDRIAQSDAEDNRPRKAGLQALGLKNINRAYPFRLSEWKVSSDSVGAGRCARSSIKKTPSKDHRDTSSLSSSILDLPAVVQPQPERAKEVEQAPSMDDRDSFQSHHRPTTEPTETQQEPQAEPGSLNAPPAGVESGKRWVRMMRRRWRHLLSRKVRAHVQTPQYSPHSPPKEPPTPRKHPDPGPATDSSAIPTQGDHTGDETHMGNPVAQKQPLVRFWNRLRRRSASRDESGPRGQREPTSGVVDVAGRRDKVASTFCSPHRERYGVPAPEPEELPPIASRPPSFFEIEEDPLE</sequence>
<proteinExistence type="predicted"/>
<gene>
    <name evidence="1" type="ORF">BV22DRAFT_1131317</name>
</gene>
<reference evidence="1" key="1">
    <citation type="journal article" date="2021" name="New Phytol.">
        <title>Evolutionary innovations through gain and loss of genes in the ectomycorrhizal Boletales.</title>
        <authorList>
            <person name="Wu G."/>
            <person name="Miyauchi S."/>
            <person name="Morin E."/>
            <person name="Kuo A."/>
            <person name="Drula E."/>
            <person name="Varga T."/>
            <person name="Kohler A."/>
            <person name="Feng B."/>
            <person name="Cao Y."/>
            <person name="Lipzen A."/>
            <person name="Daum C."/>
            <person name="Hundley H."/>
            <person name="Pangilinan J."/>
            <person name="Johnson J."/>
            <person name="Barry K."/>
            <person name="LaButti K."/>
            <person name="Ng V."/>
            <person name="Ahrendt S."/>
            <person name="Min B."/>
            <person name="Choi I.G."/>
            <person name="Park H."/>
            <person name="Plett J.M."/>
            <person name="Magnuson J."/>
            <person name="Spatafora J.W."/>
            <person name="Nagy L.G."/>
            <person name="Henrissat B."/>
            <person name="Grigoriev I.V."/>
            <person name="Yang Z.L."/>
            <person name="Xu J."/>
            <person name="Martin F.M."/>
        </authorList>
    </citation>
    <scope>NUCLEOTIDE SEQUENCE</scope>
    <source>
        <strain evidence="1">KUC20120723A-06</strain>
    </source>
</reference>
<accession>A0ACB8BA36</accession>
<organism evidence="1 2">
    <name type="scientific">Leucogyrophana mollusca</name>
    <dbReference type="NCBI Taxonomy" id="85980"/>
    <lineage>
        <taxon>Eukaryota</taxon>
        <taxon>Fungi</taxon>
        <taxon>Dikarya</taxon>
        <taxon>Basidiomycota</taxon>
        <taxon>Agaricomycotina</taxon>
        <taxon>Agaricomycetes</taxon>
        <taxon>Agaricomycetidae</taxon>
        <taxon>Boletales</taxon>
        <taxon>Boletales incertae sedis</taxon>
        <taxon>Leucogyrophana</taxon>
    </lineage>
</organism>